<dbReference type="Proteomes" id="UP000790833">
    <property type="component" value="Unassembled WGS sequence"/>
</dbReference>
<dbReference type="InterPro" id="IPR036168">
    <property type="entry name" value="AP2_Mu_C_sf"/>
</dbReference>
<feature type="compositionally biased region" description="Gly residues" evidence="6">
    <location>
        <begin position="221"/>
        <end position="232"/>
    </location>
</feature>
<dbReference type="SUPFAM" id="SSF64356">
    <property type="entry name" value="SNARE-like"/>
    <property type="match status" value="1"/>
</dbReference>
<dbReference type="AlphaFoldDB" id="A0A9P7V592"/>
<proteinExistence type="inferred from homology"/>
<dbReference type="Gene3D" id="3.30.450.60">
    <property type="match status" value="1"/>
</dbReference>
<dbReference type="GO" id="GO:0006886">
    <property type="term" value="P:intracellular protein transport"/>
    <property type="evidence" value="ECO:0007669"/>
    <property type="project" value="UniProtKB-UniRule"/>
</dbReference>
<gene>
    <name evidence="8" type="ORF">KQ657_003008</name>
</gene>
<evidence type="ECO:0000256" key="2">
    <source>
        <dbReference type="ARBA" id="ARBA00022448"/>
    </source>
</evidence>
<name>A0A9P7V592_9ASCO</name>
<feature type="region of interest" description="Disordered" evidence="6">
    <location>
        <begin position="201"/>
        <end position="248"/>
    </location>
</feature>
<dbReference type="InterPro" id="IPR050431">
    <property type="entry name" value="Adaptor_comp_med_subunit"/>
</dbReference>
<dbReference type="InterPro" id="IPR011012">
    <property type="entry name" value="Longin-like_dom_sf"/>
</dbReference>
<sequence>MNVLITKLYREGIRRNVGDVFRIQVINNQSVLSGSGGGGSAGRRGSSGTQALEVRSPVLTLGSTSFVYIKTGQIWLCAVARSNQDCSLILEFLFKLKVILQSIIVNWRTRNGGNHKAEAALDLITGMKSDGTGGGINGDDKDCTDGVLSSGVIENTELTSHGILALYSLVYDVLDEIVEFGFPIDLDWGFLKQRFGINKESSKSSLSRGSSRMKMRWGSSSGLGGGGSGSSSGNGNSKDKTSLSSNDGYYNENRVVPWRQTGIKYRRNEIFLNVQEHINMLMTAEGEILRGYVNGKIMMKCKLLGMPVCRFGLNDNAKFSGDVDVDDYNDDLDVDGDSRVELDDCRFHDCVELQKFHTEKMIEFIPPDGEFQLMSYQCNRNVQLPFEIHTSAVEQSNRLIKYLIRLSSLFSLKISATNVSMKIPVPATLLKSELFTSASGGNAKYVPEDLVVDWNFGKFYGGQDHYLNLEVSTSTDSDQLACVAINSAYIHARKPPIRLSFHLNMFSCLGLQVKYLRVNERSNYRTVKWVKYSSNSGNYEVRV</sequence>
<dbReference type="GO" id="GO:0030131">
    <property type="term" value="C:clathrin adaptor complex"/>
    <property type="evidence" value="ECO:0007669"/>
    <property type="project" value="UniProtKB-UniRule"/>
</dbReference>
<evidence type="ECO:0000256" key="1">
    <source>
        <dbReference type="ARBA" id="ARBA00004308"/>
    </source>
</evidence>
<dbReference type="Pfam" id="PF00928">
    <property type="entry name" value="Adap_comp_sub"/>
    <property type="match status" value="1"/>
</dbReference>
<protein>
    <recommendedName>
        <fullName evidence="7">MHD domain-containing protein</fullName>
    </recommendedName>
</protein>
<feature type="domain" description="MHD" evidence="7">
    <location>
        <begin position="267"/>
        <end position="542"/>
    </location>
</feature>
<comment type="similarity">
    <text evidence="5">Belongs to the adaptor complexes medium subunit family.</text>
</comment>
<accession>A0A9P7V592</accession>
<comment type="caution">
    <text evidence="8">The sequence shown here is derived from an EMBL/GenBank/DDBJ whole genome shotgun (WGS) entry which is preliminary data.</text>
</comment>
<dbReference type="OrthoDB" id="10259133at2759"/>
<evidence type="ECO:0000256" key="5">
    <source>
        <dbReference type="PIRNR" id="PIRNR005992"/>
    </source>
</evidence>
<evidence type="ECO:0000313" key="9">
    <source>
        <dbReference type="Proteomes" id="UP000790833"/>
    </source>
</evidence>
<dbReference type="PIRSF" id="PIRSF005992">
    <property type="entry name" value="Clathrin_mu"/>
    <property type="match status" value="1"/>
</dbReference>
<keyword evidence="9" id="KW-1185">Reference proteome</keyword>
<dbReference type="EMBL" id="JAHMUF010000026">
    <property type="protein sequence ID" value="KAG7191613.1"/>
    <property type="molecule type" value="Genomic_DNA"/>
</dbReference>
<dbReference type="InterPro" id="IPR001392">
    <property type="entry name" value="Clathrin_mu"/>
</dbReference>
<evidence type="ECO:0000313" key="8">
    <source>
        <dbReference type="EMBL" id="KAG7191613.1"/>
    </source>
</evidence>
<dbReference type="SUPFAM" id="SSF49447">
    <property type="entry name" value="Second domain of Mu2 adaptin subunit (ap50) of ap2 adaptor"/>
    <property type="match status" value="1"/>
</dbReference>
<evidence type="ECO:0000256" key="3">
    <source>
        <dbReference type="ARBA" id="ARBA00022927"/>
    </source>
</evidence>
<reference evidence="8" key="1">
    <citation type="submission" date="2021-03" db="EMBL/GenBank/DDBJ databases">
        <authorList>
            <person name="Palmer J.M."/>
        </authorList>
    </citation>
    <scope>NUCLEOTIDE SEQUENCE</scope>
    <source>
        <strain evidence="8">ARV_011</strain>
    </source>
</reference>
<organism evidence="8 9">
    <name type="scientific">Scheffersomyces spartinae</name>
    <dbReference type="NCBI Taxonomy" id="45513"/>
    <lineage>
        <taxon>Eukaryota</taxon>
        <taxon>Fungi</taxon>
        <taxon>Dikarya</taxon>
        <taxon>Ascomycota</taxon>
        <taxon>Saccharomycotina</taxon>
        <taxon>Pichiomycetes</taxon>
        <taxon>Debaryomycetaceae</taxon>
        <taxon>Scheffersomyces</taxon>
    </lineage>
</organism>
<keyword evidence="4" id="KW-0472">Membrane</keyword>
<dbReference type="GO" id="GO:0012505">
    <property type="term" value="C:endomembrane system"/>
    <property type="evidence" value="ECO:0007669"/>
    <property type="project" value="UniProtKB-SubCell"/>
</dbReference>
<dbReference type="GO" id="GO:0016192">
    <property type="term" value="P:vesicle-mediated transport"/>
    <property type="evidence" value="ECO:0007669"/>
    <property type="project" value="InterPro"/>
</dbReference>
<dbReference type="PROSITE" id="PS00991">
    <property type="entry name" value="CLAT_ADAPTOR_M_2"/>
    <property type="match status" value="1"/>
</dbReference>
<keyword evidence="3 5" id="KW-0653">Protein transport</keyword>
<dbReference type="GeneID" id="66116382"/>
<dbReference type="InterPro" id="IPR018240">
    <property type="entry name" value="Clathrin_mu_CS"/>
</dbReference>
<dbReference type="InterPro" id="IPR028565">
    <property type="entry name" value="MHD"/>
</dbReference>
<dbReference type="RefSeq" id="XP_043047165.1">
    <property type="nucleotide sequence ID" value="XM_043193746.1"/>
</dbReference>
<evidence type="ECO:0000259" key="7">
    <source>
        <dbReference type="PROSITE" id="PS51072"/>
    </source>
</evidence>
<keyword evidence="2 5" id="KW-0813">Transport</keyword>
<dbReference type="Gene3D" id="2.60.40.1170">
    <property type="entry name" value="Mu homology domain, subdomain B"/>
    <property type="match status" value="2"/>
</dbReference>
<comment type="subcellular location">
    <subcellularLocation>
        <location evidence="1">Endomembrane system</location>
    </subcellularLocation>
</comment>
<feature type="compositionally biased region" description="Low complexity" evidence="6">
    <location>
        <begin position="203"/>
        <end position="220"/>
    </location>
</feature>
<evidence type="ECO:0000256" key="6">
    <source>
        <dbReference type="SAM" id="MobiDB-lite"/>
    </source>
</evidence>
<dbReference type="PANTHER" id="PTHR10529">
    <property type="entry name" value="AP COMPLEX SUBUNIT MU"/>
    <property type="match status" value="1"/>
</dbReference>
<dbReference type="PROSITE" id="PS51072">
    <property type="entry name" value="MHD"/>
    <property type="match status" value="1"/>
</dbReference>
<evidence type="ECO:0000256" key="4">
    <source>
        <dbReference type="ARBA" id="ARBA00023136"/>
    </source>
</evidence>